<dbReference type="Gene3D" id="3.40.50.10140">
    <property type="entry name" value="Toll/interleukin-1 receptor homology (TIR) domain"/>
    <property type="match status" value="1"/>
</dbReference>
<protein>
    <submittedName>
        <fullName evidence="2">Toll/interleukin-1 receptor domain-containing protein</fullName>
    </submittedName>
</protein>
<dbReference type="InterPro" id="IPR000157">
    <property type="entry name" value="TIR_dom"/>
</dbReference>
<name>A0ABV7VJS9_9PROT</name>
<organism evidence="2 3">
    <name type="scientific">Ferrovibrio xuzhouensis</name>
    <dbReference type="NCBI Taxonomy" id="1576914"/>
    <lineage>
        <taxon>Bacteria</taxon>
        <taxon>Pseudomonadati</taxon>
        <taxon>Pseudomonadota</taxon>
        <taxon>Alphaproteobacteria</taxon>
        <taxon>Rhodospirillales</taxon>
        <taxon>Rhodospirillaceae</taxon>
        <taxon>Ferrovibrio</taxon>
    </lineage>
</organism>
<evidence type="ECO:0000259" key="1">
    <source>
        <dbReference type="Pfam" id="PF13676"/>
    </source>
</evidence>
<comment type="caution">
    <text evidence="2">The sequence shown here is derived from an EMBL/GenBank/DDBJ whole genome shotgun (WGS) entry which is preliminary data.</text>
</comment>
<dbReference type="SUPFAM" id="SSF52200">
    <property type="entry name" value="Toll/Interleukin receptor TIR domain"/>
    <property type="match status" value="1"/>
</dbReference>
<evidence type="ECO:0000313" key="2">
    <source>
        <dbReference type="EMBL" id="MFC3677765.1"/>
    </source>
</evidence>
<sequence>MVSQSVPILPVVDDLEHATGQLPPSIQPLNALGLKQNPLERIASALLECVSLLPRQRRVFLSYRRIESRSAALQLFDTLSARQFNVFLDTHEISPGVHFQQALWHNLCDCDVLVMLDTADYFGSRWTKAEFGRALAKGIPILRVGWPSVATARIAQTSSSIALDGIDLDAGGNISLTKVTEICNAVERLRCLSHAVRNLNIVSHLKKAAECVGGQLKAVGRNSAVHIELPSGGGEIIVYPQVGVPTSRSLQEAHGYAISRTTLVPAVVYDHLGLDPAWQGHLDWLGDQVQAVRWLKLERAAWSFADWEDKT</sequence>
<dbReference type="InterPro" id="IPR035897">
    <property type="entry name" value="Toll_tir_struct_dom_sf"/>
</dbReference>
<reference evidence="3" key="1">
    <citation type="journal article" date="2019" name="Int. J. Syst. Evol. Microbiol.">
        <title>The Global Catalogue of Microorganisms (GCM) 10K type strain sequencing project: providing services to taxonomists for standard genome sequencing and annotation.</title>
        <authorList>
            <consortium name="The Broad Institute Genomics Platform"/>
            <consortium name="The Broad Institute Genome Sequencing Center for Infectious Disease"/>
            <person name="Wu L."/>
            <person name="Ma J."/>
        </authorList>
    </citation>
    <scope>NUCLEOTIDE SEQUENCE [LARGE SCALE GENOMIC DNA]</scope>
    <source>
        <strain evidence="3">KCTC 42182</strain>
    </source>
</reference>
<dbReference type="Proteomes" id="UP001595711">
    <property type="component" value="Unassembled WGS sequence"/>
</dbReference>
<feature type="domain" description="TIR" evidence="1">
    <location>
        <begin position="59"/>
        <end position="136"/>
    </location>
</feature>
<accession>A0ABV7VJS9</accession>
<evidence type="ECO:0000313" key="3">
    <source>
        <dbReference type="Proteomes" id="UP001595711"/>
    </source>
</evidence>
<proteinExistence type="predicted"/>
<dbReference type="Pfam" id="PF13676">
    <property type="entry name" value="TIR_2"/>
    <property type="match status" value="1"/>
</dbReference>
<gene>
    <name evidence="2" type="ORF">ACFOOQ_19590</name>
</gene>
<keyword evidence="2" id="KW-0675">Receptor</keyword>
<dbReference type="EMBL" id="JBHRYJ010000005">
    <property type="protein sequence ID" value="MFC3677765.1"/>
    <property type="molecule type" value="Genomic_DNA"/>
</dbReference>
<keyword evidence="3" id="KW-1185">Reference proteome</keyword>